<dbReference type="Gene3D" id="2.60.120.260">
    <property type="entry name" value="Galactose-binding domain-like"/>
    <property type="match status" value="1"/>
</dbReference>
<protein>
    <recommendedName>
        <fullName evidence="11">Laminin N-terminal domain-containing protein</fullName>
    </recommendedName>
</protein>
<evidence type="ECO:0000259" key="7">
    <source>
        <dbReference type="PROSITE" id="PS50027"/>
    </source>
</evidence>
<dbReference type="SMART" id="SM00136">
    <property type="entry name" value="LamNT"/>
    <property type="match status" value="1"/>
</dbReference>
<accession>A0A7R9BNP7</accession>
<evidence type="ECO:0000256" key="5">
    <source>
        <dbReference type="ARBA" id="ARBA00023292"/>
    </source>
</evidence>
<dbReference type="PROSITE" id="PS51117">
    <property type="entry name" value="LAMININ_NTER"/>
    <property type="match status" value="1"/>
</dbReference>
<name>A0A7R9BNP7_9CRUS</name>
<dbReference type="GO" id="GO:0007411">
    <property type="term" value="P:axon guidance"/>
    <property type="evidence" value="ECO:0007669"/>
    <property type="project" value="TreeGrafter"/>
</dbReference>
<comment type="caution">
    <text evidence="6">Lacks conserved residue(s) required for the propagation of feature annotation.</text>
</comment>
<dbReference type="AlphaFoldDB" id="A0A7R9BNP7"/>
<evidence type="ECO:0000256" key="2">
    <source>
        <dbReference type="ARBA" id="ARBA00022737"/>
    </source>
</evidence>
<sequence length="255" mass="28944">MLELRRFGKSFRLVYIAVKFQSSRPDSFAIYKRVSRDSPWVPFHFFSASCRDNYGVDEKLTSLVVGSPRALCTSTYSDIVPLSGGDAVFGTLEGQPNKHKFEESDELQGSHYRNSLRWNLTGPVINFPSLFLPPFRNKEWVTATEIKITLDKMNTFRDEMYGKQSVLQSYFFAISDLTIGGRCRCNGHAPECIDGINEAGERALICDCQHNTEGDDCQRCKPFYQDAPWRRASALGSYPCQPKFRTTVFVLAIAE</sequence>
<keyword evidence="5 6" id="KW-0424">Laminin EGF-like domain</keyword>
<dbReference type="GO" id="GO:0009887">
    <property type="term" value="P:animal organ morphogenesis"/>
    <property type="evidence" value="ECO:0007669"/>
    <property type="project" value="TreeGrafter"/>
</dbReference>
<dbReference type="PROSITE" id="PS50027">
    <property type="entry name" value="EGF_LAM_2"/>
    <property type="match status" value="1"/>
</dbReference>
<keyword evidence="4" id="KW-0325">Glycoprotein</keyword>
<keyword evidence="10" id="KW-1185">Reference proteome</keyword>
<evidence type="ECO:0000313" key="10">
    <source>
        <dbReference type="Proteomes" id="UP000678499"/>
    </source>
</evidence>
<dbReference type="OrthoDB" id="6367557at2759"/>
<dbReference type="Gene3D" id="2.170.300.10">
    <property type="entry name" value="Tie2 ligand-binding domain superfamily"/>
    <property type="match status" value="1"/>
</dbReference>
<dbReference type="SMART" id="SM00180">
    <property type="entry name" value="EGF_Lam"/>
    <property type="match status" value="1"/>
</dbReference>
<gene>
    <name evidence="9" type="ORF">NMOB1V02_LOCUS5075</name>
</gene>
<feature type="disulfide bond" evidence="6">
    <location>
        <begin position="208"/>
        <end position="217"/>
    </location>
</feature>
<dbReference type="CDD" id="cd00055">
    <property type="entry name" value="EGF_Lam"/>
    <property type="match status" value="1"/>
</dbReference>
<dbReference type="Pfam" id="PF00055">
    <property type="entry name" value="Laminin_N"/>
    <property type="match status" value="2"/>
</dbReference>
<evidence type="ECO:0000256" key="3">
    <source>
        <dbReference type="ARBA" id="ARBA00023157"/>
    </source>
</evidence>
<evidence type="ECO:0008006" key="11">
    <source>
        <dbReference type="Google" id="ProtNLM"/>
    </source>
</evidence>
<keyword evidence="1" id="KW-0732">Signal</keyword>
<dbReference type="PANTHER" id="PTHR10574:SF435">
    <property type="entry name" value="LAMININ SUBUNIT GAMMA-1"/>
    <property type="match status" value="1"/>
</dbReference>
<dbReference type="InterPro" id="IPR050440">
    <property type="entry name" value="Laminin/Netrin_ECM"/>
</dbReference>
<keyword evidence="2" id="KW-0677">Repeat</keyword>
<evidence type="ECO:0000256" key="6">
    <source>
        <dbReference type="PROSITE-ProRule" id="PRU00460"/>
    </source>
</evidence>
<dbReference type="EMBL" id="OA882913">
    <property type="protein sequence ID" value="CAD7277340.1"/>
    <property type="molecule type" value="Genomic_DNA"/>
</dbReference>
<dbReference type="InterPro" id="IPR002049">
    <property type="entry name" value="LE_dom"/>
</dbReference>
<dbReference type="GO" id="GO:0005604">
    <property type="term" value="C:basement membrane"/>
    <property type="evidence" value="ECO:0007669"/>
    <property type="project" value="TreeGrafter"/>
</dbReference>
<dbReference type="Pfam" id="PF24973">
    <property type="entry name" value="EGF_LMN_ATRN"/>
    <property type="match status" value="1"/>
</dbReference>
<dbReference type="Proteomes" id="UP000678499">
    <property type="component" value="Unassembled WGS sequence"/>
</dbReference>
<feature type="domain" description="Laminin EGF-like" evidence="7">
    <location>
        <begin position="183"/>
        <end position="242"/>
    </location>
</feature>
<dbReference type="InterPro" id="IPR008211">
    <property type="entry name" value="Laminin_N"/>
</dbReference>
<dbReference type="SUPFAM" id="SSF57196">
    <property type="entry name" value="EGF/Laminin"/>
    <property type="match status" value="1"/>
</dbReference>
<keyword evidence="3 6" id="KW-1015">Disulfide bond</keyword>
<proteinExistence type="predicted"/>
<evidence type="ECO:0000256" key="4">
    <source>
        <dbReference type="ARBA" id="ARBA00023180"/>
    </source>
</evidence>
<evidence type="ECO:0000256" key="1">
    <source>
        <dbReference type="ARBA" id="ARBA00022729"/>
    </source>
</evidence>
<evidence type="ECO:0000259" key="8">
    <source>
        <dbReference type="PROSITE" id="PS51117"/>
    </source>
</evidence>
<dbReference type="EMBL" id="CAJPEX010000876">
    <property type="protein sequence ID" value="CAG0917492.1"/>
    <property type="molecule type" value="Genomic_DNA"/>
</dbReference>
<feature type="domain" description="Laminin N-terminal" evidence="8">
    <location>
        <begin position="1"/>
        <end position="182"/>
    </location>
</feature>
<evidence type="ECO:0000313" key="9">
    <source>
        <dbReference type="EMBL" id="CAD7277340.1"/>
    </source>
</evidence>
<reference evidence="9" key="1">
    <citation type="submission" date="2020-11" db="EMBL/GenBank/DDBJ databases">
        <authorList>
            <person name="Tran Van P."/>
        </authorList>
    </citation>
    <scope>NUCLEOTIDE SEQUENCE</scope>
</reference>
<dbReference type="GO" id="GO:0009888">
    <property type="term" value="P:tissue development"/>
    <property type="evidence" value="ECO:0007669"/>
    <property type="project" value="TreeGrafter"/>
</dbReference>
<dbReference type="InterPro" id="IPR056863">
    <property type="entry name" value="LMN_ATRN_NET-like_EGF"/>
</dbReference>
<dbReference type="PANTHER" id="PTHR10574">
    <property type="entry name" value="NETRIN/LAMININ-RELATED"/>
    <property type="match status" value="1"/>
</dbReference>
<organism evidence="9">
    <name type="scientific">Notodromas monacha</name>
    <dbReference type="NCBI Taxonomy" id="399045"/>
    <lineage>
        <taxon>Eukaryota</taxon>
        <taxon>Metazoa</taxon>
        <taxon>Ecdysozoa</taxon>
        <taxon>Arthropoda</taxon>
        <taxon>Crustacea</taxon>
        <taxon>Oligostraca</taxon>
        <taxon>Ostracoda</taxon>
        <taxon>Podocopa</taxon>
        <taxon>Podocopida</taxon>
        <taxon>Cypridocopina</taxon>
        <taxon>Cypridoidea</taxon>
        <taxon>Cyprididae</taxon>
        <taxon>Notodromas</taxon>
    </lineage>
</organism>